<evidence type="ECO:0000313" key="1">
    <source>
        <dbReference type="EMBL" id="URD91477.1"/>
    </source>
</evidence>
<protein>
    <submittedName>
        <fullName evidence="1">Uncharacterized protein</fullName>
    </submittedName>
</protein>
<dbReference type="AlphaFoldDB" id="A0A9E7FA76"/>
<organism evidence="1 2">
    <name type="scientific">Musa troglodytarum</name>
    <name type="common">fe'i banana</name>
    <dbReference type="NCBI Taxonomy" id="320322"/>
    <lineage>
        <taxon>Eukaryota</taxon>
        <taxon>Viridiplantae</taxon>
        <taxon>Streptophyta</taxon>
        <taxon>Embryophyta</taxon>
        <taxon>Tracheophyta</taxon>
        <taxon>Spermatophyta</taxon>
        <taxon>Magnoliopsida</taxon>
        <taxon>Liliopsida</taxon>
        <taxon>Zingiberales</taxon>
        <taxon>Musaceae</taxon>
        <taxon>Musa</taxon>
    </lineage>
</organism>
<dbReference type="EMBL" id="CP097505">
    <property type="protein sequence ID" value="URD91477.1"/>
    <property type="molecule type" value="Genomic_DNA"/>
</dbReference>
<keyword evidence="2" id="KW-1185">Reference proteome</keyword>
<dbReference type="OrthoDB" id="270173at2759"/>
<accession>A0A9E7FA76</accession>
<evidence type="ECO:0000313" key="2">
    <source>
        <dbReference type="Proteomes" id="UP001055439"/>
    </source>
</evidence>
<proteinExistence type="predicted"/>
<name>A0A9E7FA76_9LILI</name>
<reference evidence="1" key="1">
    <citation type="submission" date="2022-05" db="EMBL/GenBank/DDBJ databases">
        <title>The Musa troglodytarum L. genome provides insights into the mechanism of non-climacteric behaviour and enrichment of carotenoids.</title>
        <authorList>
            <person name="Wang J."/>
        </authorList>
    </citation>
    <scope>NUCLEOTIDE SEQUENCE</scope>
    <source>
        <tissue evidence="1">Leaf</tissue>
    </source>
</reference>
<sequence>MYWIIYLSDSVAIIMVQRPKPNLCHMYPSVPIASSNMYLDTFVSLLSLVMRRRWVASSPTKAFGIDPDTQQTETS</sequence>
<dbReference type="Proteomes" id="UP001055439">
    <property type="component" value="Chromosome 3"/>
</dbReference>
<gene>
    <name evidence="1" type="ORF">MUK42_30168</name>
</gene>